<dbReference type="SMART" id="SM00347">
    <property type="entry name" value="HTH_MARR"/>
    <property type="match status" value="1"/>
</dbReference>
<evidence type="ECO:0000313" key="4">
    <source>
        <dbReference type="Proteomes" id="UP000001188"/>
    </source>
</evidence>
<dbReference type="InterPro" id="IPR000835">
    <property type="entry name" value="HTH_MarR-typ"/>
</dbReference>
<evidence type="ECO:0000256" key="1">
    <source>
        <dbReference type="SAM" id="MobiDB-lite"/>
    </source>
</evidence>
<proteinExistence type="predicted"/>
<dbReference type="InterPro" id="IPR036388">
    <property type="entry name" value="WH-like_DNA-bd_sf"/>
</dbReference>
<sequence>MTRALPRLDGRPPLPAAASLEPSERDHAALQLGNVVMVNNYSGTQSLAPGSPCRTRTWTISLSRRRCGAGAWSPAWALQRPARCRCGRHSRLTAQRKRYRHAPPGLQCGSRRGPALQAPGAPLPGSVMALVARILMPATSSAVLLPDPVATVDQARLLRLLGYRITRTELLVRRMFQDCVAAFDLKPVDFSLLMLVDGNPGINQRQIGDVLHVSAPNLAIVVARLVKRRLLRQVRGRQDRRMQHLSLTATGASLLAQAEAEVLGMEQQLSVVLGPSEAPLLRALDRLDRLDTL</sequence>
<evidence type="ECO:0000259" key="2">
    <source>
        <dbReference type="PROSITE" id="PS50995"/>
    </source>
</evidence>
<protein>
    <submittedName>
        <fullName evidence="3">Transcriptional regulator, MarR family</fullName>
    </submittedName>
</protein>
<dbReference type="GO" id="GO:0003700">
    <property type="term" value="F:DNA-binding transcription factor activity"/>
    <property type="evidence" value="ECO:0007669"/>
    <property type="project" value="InterPro"/>
</dbReference>
<dbReference type="PANTHER" id="PTHR33164:SF57">
    <property type="entry name" value="MARR-FAMILY TRANSCRIPTIONAL REGULATOR"/>
    <property type="match status" value="1"/>
</dbReference>
<gene>
    <name evidence="3" type="ORF">XCCB100_0377</name>
</gene>
<dbReference type="InterPro" id="IPR036390">
    <property type="entry name" value="WH_DNA-bd_sf"/>
</dbReference>
<accession>B0RMC1</accession>
<name>B0RMC1_XANCB</name>
<dbReference type="Pfam" id="PF12802">
    <property type="entry name" value="MarR_2"/>
    <property type="match status" value="1"/>
</dbReference>
<evidence type="ECO:0000313" key="3">
    <source>
        <dbReference type="EMBL" id="CAP49708.1"/>
    </source>
</evidence>
<dbReference type="EMBL" id="AM920689">
    <property type="protein sequence ID" value="CAP49708.1"/>
    <property type="molecule type" value="Genomic_DNA"/>
</dbReference>
<dbReference type="SUPFAM" id="SSF46785">
    <property type="entry name" value="Winged helix' DNA-binding domain"/>
    <property type="match status" value="1"/>
</dbReference>
<dbReference type="HOGENOM" id="CLU_949800_0_0_6"/>
<dbReference type="Proteomes" id="UP000001188">
    <property type="component" value="Chromosome"/>
</dbReference>
<dbReference type="KEGG" id="xca:xcc-b100_0377"/>
<dbReference type="InterPro" id="IPR039422">
    <property type="entry name" value="MarR/SlyA-like"/>
</dbReference>
<feature type="region of interest" description="Disordered" evidence="1">
    <location>
        <begin position="1"/>
        <end position="22"/>
    </location>
</feature>
<feature type="compositionally biased region" description="Basic and acidic residues" evidence="1">
    <location>
        <begin position="1"/>
        <end position="10"/>
    </location>
</feature>
<dbReference type="Gene3D" id="1.10.10.10">
    <property type="entry name" value="Winged helix-like DNA-binding domain superfamily/Winged helix DNA-binding domain"/>
    <property type="match status" value="1"/>
</dbReference>
<reference evidence="3 4" key="1">
    <citation type="journal article" date="2008" name="J. Biotechnol.">
        <title>The genome of Xanthomonas campestris pv. campestris B100 and its use for the reconstruction of metabolic pathways involved in xanthan biosynthesis.</title>
        <authorList>
            <person name="Vorholter F.J."/>
            <person name="Schneiker S."/>
            <person name="Goesmann A."/>
            <person name="Krause L."/>
            <person name="Bekel T."/>
            <person name="Kaiser O."/>
            <person name="Linke B."/>
            <person name="Patschkowski T."/>
            <person name="Ruckert C."/>
            <person name="Schmid J."/>
            <person name="Sidhu V.K."/>
            <person name="Sieber V."/>
            <person name="Tauch A."/>
            <person name="Watt S.A."/>
            <person name="Weisshaar B."/>
            <person name="Becker A."/>
            <person name="Niehaus K."/>
            <person name="Puhler A."/>
        </authorList>
    </citation>
    <scope>NUCLEOTIDE SEQUENCE [LARGE SCALE GENOMIC DNA]</scope>
    <source>
        <strain evidence="3 4">B100</strain>
    </source>
</reference>
<organism evidence="3 4">
    <name type="scientific">Xanthomonas campestris pv. campestris (strain B100)</name>
    <dbReference type="NCBI Taxonomy" id="509169"/>
    <lineage>
        <taxon>Bacteria</taxon>
        <taxon>Pseudomonadati</taxon>
        <taxon>Pseudomonadota</taxon>
        <taxon>Gammaproteobacteria</taxon>
        <taxon>Lysobacterales</taxon>
        <taxon>Lysobacteraceae</taxon>
        <taxon>Xanthomonas</taxon>
    </lineage>
</organism>
<dbReference type="GO" id="GO:0006950">
    <property type="term" value="P:response to stress"/>
    <property type="evidence" value="ECO:0007669"/>
    <property type="project" value="TreeGrafter"/>
</dbReference>
<feature type="domain" description="HTH marR-type" evidence="2">
    <location>
        <begin position="154"/>
        <end position="289"/>
    </location>
</feature>
<dbReference type="PANTHER" id="PTHR33164">
    <property type="entry name" value="TRANSCRIPTIONAL REGULATOR, MARR FAMILY"/>
    <property type="match status" value="1"/>
</dbReference>
<dbReference type="AlphaFoldDB" id="B0RMC1"/>
<dbReference type="PROSITE" id="PS50995">
    <property type="entry name" value="HTH_MARR_2"/>
    <property type="match status" value="1"/>
</dbReference>